<comment type="similarity">
    <text evidence="3">Belongs to the peptidase M1 family.</text>
</comment>
<dbReference type="Pfam" id="PF17900">
    <property type="entry name" value="Peptidase_M1_N"/>
    <property type="match status" value="1"/>
</dbReference>
<dbReference type="PANTHER" id="PTHR46322:SF1">
    <property type="entry name" value="PUROMYCIN-SENSITIVE AMINOPEPTIDASE"/>
    <property type="match status" value="1"/>
</dbReference>
<dbReference type="Pfam" id="PF11940">
    <property type="entry name" value="DUF3458"/>
    <property type="match status" value="1"/>
</dbReference>
<evidence type="ECO:0000256" key="9">
    <source>
        <dbReference type="ARBA" id="ARBA00022801"/>
    </source>
</evidence>
<dbReference type="Gene3D" id="1.10.390.10">
    <property type="entry name" value="Neutral Protease Domain 2"/>
    <property type="match status" value="1"/>
</dbReference>
<comment type="cofactor">
    <cofactor evidence="2">
        <name>Zn(2+)</name>
        <dbReference type="ChEBI" id="CHEBI:29105"/>
    </cofactor>
</comment>
<dbReference type="FunFam" id="2.60.40.1730:FF:000005">
    <property type="entry name" value="Aminopeptidase N"/>
    <property type="match status" value="1"/>
</dbReference>
<protein>
    <recommendedName>
        <fullName evidence="5 13">Aminopeptidase N</fullName>
        <ecNumber evidence="4 13">3.4.11.2</ecNumber>
    </recommendedName>
</protein>
<comment type="catalytic activity">
    <reaction evidence="1">
        <text>Release of an N-terminal amino acid, Xaa-|-Yaa- from a peptide, amide or arylamide. Xaa is preferably Ala, but may be most amino acids including Pro (slow action). When a terminal hydrophobic residue is followed by a prolyl residue, the two may be released as an intact Xaa-Pro dipeptide.</text>
        <dbReference type="EC" id="3.4.11.2"/>
    </reaction>
</comment>
<gene>
    <name evidence="18" type="ORF">BECKLPF1236A_GA0070988_101454</name>
    <name evidence="19" type="ORF">BECKLPF1236C_GA0070990_101583</name>
</gene>
<evidence type="ECO:0000256" key="6">
    <source>
        <dbReference type="ARBA" id="ARBA00022438"/>
    </source>
</evidence>
<dbReference type="Gene3D" id="3.30.2010.30">
    <property type="match status" value="1"/>
</dbReference>
<evidence type="ECO:0000256" key="13">
    <source>
        <dbReference type="NCBIfam" id="TIGR02414"/>
    </source>
</evidence>
<dbReference type="InterPro" id="IPR038438">
    <property type="entry name" value="PepN_Ig-like_sf"/>
</dbReference>
<dbReference type="Pfam" id="PF17432">
    <property type="entry name" value="DUF3458_C"/>
    <property type="match status" value="1"/>
</dbReference>
<evidence type="ECO:0000259" key="17">
    <source>
        <dbReference type="Pfam" id="PF17900"/>
    </source>
</evidence>
<keyword evidence="7" id="KW-0645">Protease</keyword>
<organism evidence="19">
    <name type="scientific">Candidatus Kentrum sp. LPFa</name>
    <dbReference type="NCBI Taxonomy" id="2126335"/>
    <lineage>
        <taxon>Bacteria</taxon>
        <taxon>Pseudomonadati</taxon>
        <taxon>Pseudomonadota</taxon>
        <taxon>Gammaproteobacteria</taxon>
        <taxon>Candidatus Kentrum</taxon>
    </lineage>
</organism>
<dbReference type="FunFam" id="3.30.2010.30:FF:000002">
    <property type="entry name" value="Putative aminopeptidase N"/>
    <property type="match status" value="1"/>
</dbReference>
<dbReference type="NCBIfam" id="TIGR02414">
    <property type="entry name" value="pepN_proteo"/>
    <property type="match status" value="1"/>
</dbReference>
<dbReference type="SUPFAM" id="SSF55486">
    <property type="entry name" value="Metalloproteases ('zincins'), catalytic domain"/>
    <property type="match status" value="1"/>
</dbReference>
<evidence type="ECO:0000313" key="19">
    <source>
        <dbReference type="EMBL" id="VFK32122.1"/>
    </source>
</evidence>
<evidence type="ECO:0000259" key="16">
    <source>
        <dbReference type="Pfam" id="PF17432"/>
    </source>
</evidence>
<dbReference type="InterPro" id="IPR037144">
    <property type="entry name" value="Peptidase_M1_pepN_C_sf"/>
</dbReference>
<evidence type="ECO:0000256" key="5">
    <source>
        <dbReference type="ARBA" id="ARBA00015611"/>
    </source>
</evidence>
<keyword evidence="11" id="KW-0482">Metalloprotease</keyword>
<dbReference type="EC" id="3.4.11.2" evidence="4 13"/>
<accession>A0A450XS67</accession>
<keyword evidence="10" id="KW-0862">Zinc</keyword>
<dbReference type="Gene3D" id="2.60.40.1840">
    <property type="match status" value="1"/>
</dbReference>
<dbReference type="InterPro" id="IPR012779">
    <property type="entry name" value="Peptidase_M1_pepN"/>
</dbReference>
<sequence length="926" mass="104856">MKGRVGNDSFPTFHCRTFTGTIFDKTIKKFTEPPQSTVSSQMSNTPKITFRKDYAPPDYLIDEVALHFDLGEEETIVTSRLAVRRNPALGRTDADIPLILDGRGLILDSVSVDDDPISADNYGVDAEHLTIWRVPERFGLTVVNRIRPQDNTALDGLYRSGGNFCTQCEAEGFRKITYFLDRPDVLARYATTIVADRAHYPVLLSNGNAMERGESGDRHWVRWIDPFPKPCYLFALVAGDLACFSDEFTTRSGRRVRLSLYTQHHNADKCDHAMGSLKKAMAWDEAVFDLEYDLDEYMIVAVDDFNMGAMENKGLNIFNSRYVLARPETATDDDYAAIEEVIAHEYFHNWTGNRVTCRDWFQLSLKEGLTVFRDQEFSADQVARSIKRIQDTRLLREAQFPEDGGPMAHPVRPESYMEISNFYTATIYNKGAELIRMMRALLGREGFLRGIALYIRRHDGEAATIEDFVLAMEEAGRMDLGQFRRWYEQAGTPAVAAEGRYDAKEKTYTLTLNQSCKPTPGQSEKEPLHIPLAVGLVDENGRDLPLRLAGEIGEEKASSPGARVLSLRESSEQFQFTGVPHRPIPSLLRGFSAPVTLKMTRSVDDLAFLLAFDSDPFARWDAGQSLATKLILDLVAEYQAGKTLAFNPVLAEAFENILRDTRIEKALTAEILTLPTEIHLGMQMECIDVDAIHYARQFVRRRVAQRLKDRFFDGYHRYGSDKPYRYEALRAGERRLKNICLGFLMELPMSEIQALCFSQFRDADNMTDVLAALSLLANTDCAERGEALASFETRWRHDPLVMDKWFAAQAASRLPNTLQTVRELTNHAAFSLKNPNKVRALIGAFCQRNQLRFHAADGDGYAFLVEQVLALDAMNPQIAARLLSAFSRWRAFDPERQQSMRASIHKILTQPKLSKDTYEIASKMIA</sequence>
<evidence type="ECO:0000256" key="2">
    <source>
        <dbReference type="ARBA" id="ARBA00001947"/>
    </source>
</evidence>
<name>A0A450XS67_9GAMM</name>
<evidence type="ECO:0000256" key="7">
    <source>
        <dbReference type="ARBA" id="ARBA00022670"/>
    </source>
</evidence>
<dbReference type="GO" id="GO:0008237">
    <property type="term" value="F:metallopeptidase activity"/>
    <property type="evidence" value="ECO:0007669"/>
    <property type="project" value="UniProtKB-UniRule"/>
</dbReference>
<feature type="domain" description="Peptidase M1 alanyl aminopeptidase C-terminal" evidence="16">
    <location>
        <begin position="604"/>
        <end position="925"/>
    </location>
</feature>
<evidence type="ECO:0000256" key="11">
    <source>
        <dbReference type="ARBA" id="ARBA00023049"/>
    </source>
</evidence>
<evidence type="ECO:0000256" key="10">
    <source>
        <dbReference type="ARBA" id="ARBA00022833"/>
    </source>
</evidence>
<dbReference type="SUPFAM" id="SSF63737">
    <property type="entry name" value="Leukotriene A4 hydrolase N-terminal domain"/>
    <property type="match status" value="1"/>
</dbReference>
<dbReference type="EMBL" id="CAADFM010000145">
    <property type="protein sequence ID" value="VFK16395.1"/>
    <property type="molecule type" value="Genomic_DNA"/>
</dbReference>
<dbReference type="GO" id="GO:0016285">
    <property type="term" value="F:alanyl aminopeptidase activity"/>
    <property type="evidence" value="ECO:0007669"/>
    <property type="project" value="UniProtKB-EC"/>
</dbReference>
<dbReference type="Gene3D" id="1.25.50.10">
    <property type="entry name" value="Peptidase M1, alanyl aminopeptidase, C-terminal domain"/>
    <property type="match status" value="1"/>
</dbReference>
<dbReference type="CDD" id="cd09600">
    <property type="entry name" value="M1_APN"/>
    <property type="match status" value="1"/>
</dbReference>
<keyword evidence="8" id="KW-0479">Metal-binding</keyword>
<evidence type="ECO:0000256" key="8">
    <source>
        <dbReference type="ARBA" id="ARBA00022723"/>
    </source>
</evidence>
<dbReference type="PRINTS" id="PR00756">
    <property type="entry name" value="ALADIPTASE"/>
</dbReference>
<evidence type="ECO:0000256" key="4">
    <source>
        <dbReference type="ARBA" id="ARBA00012564"/>
    </source>
</evidence>
<evidence type="ECO:0000313" key="18">
    <source>
        <dbReference type="EMBL" id="VFK16395.1"/>
    </source>
</evidence>
<dbReference type="EMBL" id="CAADFP010000158">
    <property type="protein sequence ID" value="VFK32122.1"/>
    <property type="molecule type" value="Genomic_DNA"/>
</dbReference>
<dbReference type="InterPro" id="IPR042097">
    <property type="entry name" value="Aminopeptidase_N-like_N_sf"/>
</dbReference>
<dbReference type="Gene3D" id="2.60.40.1730">
    <property type="entry name" value="tricorn interacting facor f3 domain"/>
    <property type="match status" value="1"/>
</dbReference>
<evidence type="ECO:0000259" key="14">
    <source>
        <dbReference type="Pfam" id="PF01433"/>
    </source>
</evidence>
<dbReference type="InterPro" id="IPR024601">
    <property type="entry name" value="Peptidase_M1_pepN_C"/>
</dbReference>
<dbReference type="InterPro" id="IPR035414">
    <property type="entry name" value="Peptidase_M1_pepN_Ig-like"/>
</dbReference>
<dbReference type="InterPro" id="IPR045357">
    <property type="entry name" value="Aminopeptidase_N-like_N"/>
</dbReference>
<evidence type="ECO:0000259" key="15">
    <source>
        <dbReference type="Pfam" id="PF11940"/>
    </source>
</evidence>
<keyword evidence="9" id="KW-0378">Hydrolase</keyword>
<dbReference type="GO" id="GO:0008270">
    <property type="term" value="F:zinc ion binding"/>
    <property type="evidence" value="ECO:0007669"/>
    <property type="project" value="InterPro"/>
</dbReference>
<keyword evidence="6 19" id="KW-0031">Aminopeptidase</keyword>
<feature type="domain" description="Peptidase M1 alanyl aminopeptidase Ig-like fold" evidence="15">
    <location>
        <begin position="491"/>
        <end position="599"/>
    </location>
</feature>
<dbReference type="InterPro" id="IPR014782">
    <property type="entry name" value="Peptidase_M1_dom"/>
</dbReference>
<dbReference type="InterPro" id="IPR027268">
    <property type="entry name" value="Peptidase_M4/M1_CTD_sf"/>
</dbReference>
<dbReference type="GO" id="GO:0006508">
    <property type="term" value="P:proteolysis"/>
    <property type="evidence" value="ECO:0007669"/>
    <property type="project" value="UniProtKB-UniRule"/>
</dbReference>
<dbReference type="FunFam" id="2.60.40.1840:FF:000001">
    <property type="entry name" value="Aminopeptidase N"/>
    <property type="match status" value="1"/>
</dbReference>
<evidence type="ECO:0000256" key="12">
    <source>
        <dbReference type="ARBA" id="ARBA00059739"/>
    </source>
</evidence>
<feature type="domain" description="Peptidase M1 membrane alanine aminopeptidase" evidence="14">
    <location>
        <begin position="273"/>
        <end position="485"/>
    </location>
</feature>
<proteinExistence type="inferred from homology"/>
<dbReference type="AlphaFoldDB" id="A0A450XS67"/>
<dbReference type="Pfam" id="PF01433">
    <property type="entry name" value="Peptidase_M1"/>
    <property type="match status" value="1"/>
</dbReference>
<dbReference type="PANTHER" id="PTHR46322">
    <property type="entry name" value="PUROMYCIN-SENSITIVE AMINOPEPTIDASE"/>
    <property type="match status" value="1"/>
</dbReference>
<comment type="function">
    <text evidence="12">Aminopeptidase N is involved in the degradation of intracellular peptides generated by protein breakdown during normal growth as well as in response to nutrient starvation.</text>
</comment>
<evidence type="ECO:0000256" key="1">
    <source>
        <dbReference type="ARBA" id="ARBA00000098"/>
    </source>
</evidence>
<dbReference type="InterPro" id="IPR001930">
    <property type="entry name" value="Peptidase_M1"/>
</dbReference>
<evidence type="ECO:0000256" key="3">
    <source>
        <dbReference type="ARBA" id="ARBA00010136"/>
    </source>
</evidence>
<reference evidence="19" key="1">
    <citation type="submission" date="2019-02" db="EMBL/GenBank/DDBJ databases">
        <authorList>
            <person name="Gruber-Vodicka R. H."/>
            <person name="Seah K. B. B."/>
        </authorList>
    </citation>
    <scope>NUCLEOTIDE SEQUENCE</scope>
    <source>
        <strain evidence="18">BECK_S312</strain>
        <strain evidence="19">BECK_S426</strain>
    </source>
</reference>
<feature type="domain" description="Aminopeptidase N-like N-terminal" evidence="17">
    <location>
        <begin position="151"/>
        <end position="233"/>
    </location>
</feature>